<feature type="transmembrane region" description="Helical" evidence="1">
    <location>
        <begin position="66"/>
        <end position="88"/>
    </location>
</feature>
<feature type="domain" description="ABC-type uncharacterised transport system" evidence="2">
    <location>
        <begin position="204"/>
        <end position="463"/>
    </location>
</feature>
<protein>
    <submittedName>
        <fullName evidence="4">Mucin 2</fullName>
    </submittedName>
</protein>
<evidence type="ECO:0000313" key="5">
    <source>
        <dbReference type="Proteomes" id="UP000053051"/>
    </source>
</evidence>
<feature type="transmembrane region" description="Helical" evidence="1">
    <location>
        <begin position="504"/>
        <end position="528"/>
    </location>
</feature>
<dbReference type="InterPro" id="IPR039975">
    <property type="entry name" value="IFT52"/>
</dbReference>
<keyword evidence="5" id="KW-1185">Reference proteome</keyword>
<dbReference type="InterPro" id="IPR019196">
    <property type="entry name" value="ABC_transp_unknown"/>
</dbReference>
<feature type="transmembrane region" description="Helical" evidence="1">
    <location>
        <begin position="5"/>
        <end position="21"/>
    </location>
</feature>
<feature type="domain" description="DUF7088" evidence="3">
    <location>
        <begin position="94"/>
        <end position="164"/>
    </location>
</feature>
<evidence type="ECO:0000313" key="4">
    <source>
        <dbReference type="EMBL" id="CCH67616.1"/>
    </source>
</evidence>
<gene>
    <name evidence="4" type="ORF">RINTHH_14610</name>
</gene>
<dbReference type="AlphaFoldDB" id="M1X5U3"/>
<sequence length="531" mass="59466">MEYGFWLNLFLIAAGLTVGFISERWDIIPFTLIVIGVVLTIAWLLWQSKRTNLWARRSAQSSTNAILATTAVVVILSLINFLGARYSIRQDLTENQLFTLAPQSKELVRSLKSPVKVWIFDITQNAREKELLVNYQRQSSKFKFEYVDTQAKPSLVKKFGVDNNVRAFLESGKRQVKIVDFNEPLTEIKLTNCLQKLISTDVLTIYFLKGHSEDILDSIDSNMSKAVEALAEMNLIAKPLTFTNKSLVPDDAAVVIVGGDSQDLFPNEIKLLQAYLKRGGNLLLMFNPRTAQNLDPLLSEWGVSIDPRLVVDISGSAILGPAVSLVNNYGQHPITKNFGNKTSFYQFARPINTKTVEGVQSNPFLLTKPYPHSWAESDLNSEILRFNEKTDRKGPLALGIALKRKIVGKTDNSGYEASYSNTLSPVLPITSHVHATNTKSTNRESRLVVIGNSNFASNSWFQKALNGDVFLNSVTWLSQRDFQPLSIRPKEAKNRRINLSPAQASLLTIFSLVILPLIGIIGAVPVWWQRR</sequence>
<organism evidence="4 5">
    <name type="scientific">Richelia intracellularis HH01</name>
    <dbReference type="NCBI Taxonomy" id="1165094"/>
    <lineage>
        <taxon>Bacteria</taxon>
        <taxon>Bacillati</taxon>
        <taxon>Cyanobacteriota</taxon>
        <taxon>Cyanophyceae</taxon>
        <taxon>Nostocales</taxon>
        <taxon>Nostocaceae</taxon>
        <taxon>Richelia</taxon>
    </lineage>
</organism>
<dbReference type="Pfam" id="PF23357">
    <property type="entry name" value="DUF7088"/>
    <property type="match status" value="1"/>
</dbReference>
<proteinExistence type="predicted"/>
<reference evidence="5" key="2">
    <citation type="submission" date="2016-01" db="EMBL/GenBank/DDBJ databases">
        <title>Diatom-associated endosymboitic cyanobacterium lacks core nitrogen metabolism enzymes.</title>
        <authorList>
            <person name="Hilton J.A."/>
            <person name="Foster R.A."/>
            <person name="Tripp H.J."/>
            <person name="Carter B.J."/>
            <person name="Zehr J.P."/>
            <person name="Villareal T.A."/>
        </authorList>
    </citation>
    <scope>NUCLEOTIDE SEQUENCE [LARGE SCALE GENOMIC DNA]</scope>
    <source>
        <strain evidence="5">HH01</strain>
    </source>
</reference>
<dbReference type="Proteomes" id="UP000053051">
    <property type="component" value="Unassembled WGS sequence"/>
</dbReference>
<dbReference type="STRING" id="1165094.RINTHH_14610"/>
<keyword evidence="1" id="KW-1133">Transmembrane helix</keyword>
<feature type="transmembrane region" description="Helical" evidence="1">
    <location>
        <begin position="27"/>
        <end position="46"/>
    </location>
</feature>
<dbReference type="InterPro" id="IPR055396">
    <property type="entry name" value="DUF7088"/>
</dbReference>
<dbReference type="SUPFAM" id="SSF52317">
    <property type="entry name" value="Class I glutamine amidotransferase-like"/>
    <property type="match status" value="1"/>
</dbReference>
<name>M1X5U3_9NOST</name>
<dbReference type="EMBL" id="CAIY01000052">
    <property type="protein sequence ID" value="CCH67616.1"/>
    <property type="molecule type" value="Genomic_DNA"/>
</dbReference>
<dbReference type="InterPro" id="IPR029062">
    <property type="entry name" value="Class_I_gatase-like"/>
</dbReference>
<accession>M1X5U3</accession>
<evidence type="ECO:0000259" key="3">
    <source>
        <dbReference type="Pfam" id="PF23357"/>
    </source>
</evidence>
<dbReference type="PANTHER" id="PTHR12969:SF7">
    <property type="entry name" value="INTRAFLAGELLAR TRANSPORT PROTEIN 52 HOMOLOG"/>
    <property type="match status" value="1"/>
</dbReference>
<reference evidence="4 5" key="1">
    <citation type="submission" date="2012-05" db="EMBL/GenBank/DDBJ databases">
        <authorList>
            <person name="Hilton J."/>
        </authorList>
    </citation>
    <scope>NUCLEOTIDE SEQUENCE [LARGE SCALE GENOMIC DNA]</scope>
    <source>
        <strain evidence="4 5">HH01</strain>
    </source>
</reference>
<keyword evidence="1" id="KW-0812">Transmembrane</keyword>
<evidence type="ECO:0000259" key="2">
    <source>
        <dbReference type="Pfam" id="PF09822"/>
    </source>
</evidence>
<keyword evidence="1" id="KW-0472">Membrane</keyword>
<dbReference type="PANTHER" id="PTHR12969">
    <property type="entry name" value="NGD5/OSM-6/IFT52"/>
    <property type="match status" value="1"/>
</dbReference>
<comment type="caution">
    <text evidence="4">The sequence shown here is derived from an EMBL/GenBank/DDBJ whole genome shotgun (WGS) entry which is preliminary data.</text>
</comment>
<evidence type="ECO:0000256" key="1">
    <source>
        <dbReference type="SAM" id="Phobius"/>
    </source>
</evidence>
<dbReference type="Pfam" id="PF09822">
    <property type="entry name" value="ABC_transp_aux"/>
    <property type="match status" value="1"/>
</dbReference>